<dbReference type="InterPro" id="IPR002826">
    <property type="entry name" value="MptE-like"/>
</dbReference>
<accession>A0A1J5SEL7</accession>
<dbReference type="InterPro" id="IPR045376">
    <property type="entry name" value="Maf_N"/>
</dbReference>
<evidence type="ECO:0000259" key="1">
    <source>
        <dbReference type="Pfam" id="PF01973"/>
    </source>
</evidence>
<evidence type="ECO:0000313" key="3">
    <source>
        <dbReference type="EMBL" id="OIR06746.1"/>
    </source>
</evidence>
<feature type="domain" description="6-hydroxymethylpterin diphosphokinase MptE-like" evidence="1">
    <location>
        <begin position="290"/>
        <end position="430"/>
    </location>
</feature>
<proteinExistence type="predicted"/>
<dbReference type="PANTHER" id="PTHR41786:SF1">
    <property type="entry name" value="6-HYDROXYMETHYLPTERIN DIPHOSPHOKINASE MPTE-LIKE DOMAIN-CONTAINING PROTEIN"/>
    <property type="match status" value="1"/>
</dbReference>
<feature type="domain" description="Glycosyltransferase Maf N-terminal" evidence="2">
    <location>
        <begin position="96"/>
        <end position="197"/>
    </location>
</feature>
<evidence type="ECO:0008006" key="4">
    <source>
        <dbReference type="Google" id="ProtNLM"/>
    </source>
</evidence>
<protein>
    <recommendedName>
        <fullName evidence="4">DUF115 domain-containing protein</fullName>
    </recommendedName>
</protein>
<dbReference type="AlphaFoldDB" id="A0A1J5SEL7"/>
<reference evidence="3" key="1">
    <citation type="submission" date="2016-10" db="EMBL/GenBank/DDBJ databases">
        <title>Sequence of Gallionella enrichment culture.</title>
        <authorList>
            <person name="Poehlein A."/>
            <person name="Muehling M."/>
            <person name="Daniel R."/>
        </authorList>
    </citation>
    <scope>NUCLEOTIDE SEQUENCE</scope>
</reference>
<sequence length="660" mass="74765">MFKIIEDLKRSDPARRLKLVERMHEKNIAFFAGINPDLAEFLRIRDAGGFNVQITDKSIEILEVASGLPCHPPGQLFQYMADFGAWHHTAWIDRTVMLPVPRSYEHGSLVAKFVEALYQELPEIQRRKETGQITLPRMRDGRRYSGAVVFLGVMTGLHIVSYLNRTEVRDVFLIEPDMDRFALSTYFLDYTLLEERFGRVLLHVGPEMPQNPVDVLINNSPVTSNAWIRFLPAYADESFDEILNRVSLRWRSLTEVWLPFDRELNNACFGMRNLREHRPMFKSPPQLGEDSAIAVVASGPSLDHDIQWLKANRERVIVLAAISAVRILKQNGIVPDFQCTLDTVLPDEILDKLQLDPEVPLLAYYKLDPQVLRRFPRVFLLHESDKANPVRFLVNFRYTHPTTGNLMAAFAAACRPSKLLLFGLDFGYRDASRSHAKGGWHDDDEGAGHKGAMEGREHIPVTANFEESEGEIYTQSYFNSARAGVEGALATLPEGSCEVLNFADGACIAGAAPARSAEFSLPENPSKTDDLGKIEASFSTDPEELWQALPTPGKQLLEELSADLLETLDLPGTPDWHRLGAALDTAWSHASRACFERHREWRIEIYGKLVLDLLAEWYRCLIFTESPEEFERLHARGLRELRAIFDGLAWPEELDLEQAG</sequence>
<name>A0A1J5SEL7_9ZZZZ</name>
<dbReference type="EMBL" id="MLJW01000041">
    <property type="protein sequence ID" value="OIR06746.1"/>
    <property type="molecule type" value="Genomic_DNA"/>
</dbReference>
<evidence type="ECO:0000259" key="2">
    <source>
        <dbReference type="Pfam" id="PF20157"/>
    </source>
</evidence>
<comment type="caution">
    <text evidence="3">The sequence shown here is derived from an EMBL/GenBank/DDBJ whole genome shotgun (WGS) entry which is preliminary data.</text>
</comment>
<dbReference type="Pfam" id="PF20157">
    <property type="entry name" value="Maf_flag10_N"/>
    <property type="match status" value="1"/>
</dbReference>
<gene>
    <name evidence="3" type="ORF">GALL_109940</name>
</gene>
<dbReference type="PANTHER" id="PTHR41786">
    <property type="entry name" value="MOTILITY ACCESSORY FACTOR MAF"/>
    <property type="match status" value="1"/>
</dbReference>
<organism evidence="3">
    <name type="scientific">mine drainage metagenome</name>
    <dbReference type="NCBI Taxonomy" id="410659"/>
    <lineage>
        <taxon>unclassified sequences</taxon>
        <taxon>metagenomes</taxon>
        <taxon>ecological metagenomes</taxon>
    </lineage>
</organism>
<dbReference type="Pfam" id="PF01973">
    <property type="entry name" value="MptE-like"/>
    <property type="match status" value="1"/>
</dbReference>